<protein>
    <submittedName>
        <fullName evidence="2">Uncharacterized protein</fullName>
    </submittedName>
</protein>
<evidence type="ECO:0000256" key="1">
    <source>
        <dbReference type="SAM" id="Phobius"/>
    </source>
</evidence>
<gene>
    <name evidence="2" type="ORF">ACFSSE_16065</name>
</gene>
<proteinExistence type="predicted"/>
<keyword evidence="3" id="KW-1185">Reference proteome</keyword>
<keyword evidence="1" id="KW-0812">Transmembrane</keyword>
<reference evidence="3" key="1">
    <citation type="journal article" date="2019" name="Int. J. Syst. Evol. Microbiol.">
        <title>The Global Catalogue of Microorganisms (GCM) 10K type strain sequencing project: providing services to taxonomists for standard genome sequencing and annotation.</title>
        <authorList>
            <consortium name="The Broad Institute Genomics Platform"/>
            <consortium name="The Broad Institute Genome Sequencing Center for Infectious Disease"/>
            <person name="Wu L."/>
            <person name="Ma J."/>
        </authorList>
    </citation>
    <scope>NUCLEOTIDE SEQUENCE [LARGE SCALE GENOMIC DNA]</scope>
    <source>
        <strain evidence="3">KCTC 42456</strain>
    </source>
</reference>
<accession>A0ABW5TVD7</accession>
<keyword evidence="1" id="KW-0472">Membrane</keyword>
<feature type="transmembrane region" description="Helical" evidence="1">
    <location>
        <begin position="17"/>
        <end position="35"/>
    </location>
</feature>
<sequence>MNSFFKTIIAGYGAKKLGGGCFSTIIIFVLIYFALGQCNRSNAQVNNNNTPIKIESQQSKGALGKSIIRY</sequence>
<keyword evidence="1" id="KW-1133">Transmembrane helix</keyword>
<dbReference type="Proteomes" id="UP001597546">
    <property type="component" value="Unassembled WGS sequence"/>
</dbReference>
<name>A0ABW5TVD7_9SPHI</name>
<dbReference type="RefSeq" id="WP_379046019.1">
    <property type="nucleotide sequence ID" value="NZ_JBHSKW010000058.1"/>
</dbReference>
<evidence type="ECO:0000313" key="3">
    <source>
        <dbReference type="Proteomes" id="UP001597546"/>
    </source>
</evidence>
<organism evidence="2 3">
    <name type="scientific">Pedobacter alpinus</name>
    <dbReference type="NCBI Taxonomy" id="1590643"/>
    <lineage>
        <taxon>Bacteria</taxon>
        <taxon>Pseudomonadati</taxon>
        <taxon>Bacteroidota</taxon>
        <taxon>Sphingobacteriia</taxon>
        <taxon>Sphingobacteriales</taxon>
        <taxon>Sphingobacteriaceae</taxon>
        <taxon>Pedobacter</taxon>
    </lineage>
</organism>
<comment type="caution">
    <text evidence="2">The sequence shown here is derived from an EMBL/GenBank/DDBJ whole genome shotgun (WGS) entry which is preliminary data.</text>
</comment>
<dbReference type="EMBL" id="JBHULV010000052">
    <property type="protein sequence ID" value="MFD2733226.1"/>
    <property type="molecule type" value="Genomic_DNA"/>
</dbReference>
<evidence type="ECO:0000313" key="2">
    <source>
        <dbReference type="EMBL" id="MFD2733226.1"/>
    </source>
</evidence>